<dbReference type="Gene3D" id="3.30.43.10">
    <property type="entry name" value="Uridine Diphospho-n-acetylenolpyruvylglucosamine Reductase, domain 2"/>
    <property type="match status" value="1"/>
</dbReference>
<dbReference type="Gene3D" id="3.40.50.2000">
    <property type="entry name" value="Glycogen Phosphorylase B"/>
    <property type="match status" value="2"/>
</dbReference>
<evidence type="ECO:0000313" key="4">
    <source>
        <dbReference type="Proteomes" id="UP000197666"/>
    </source>
</evidence>
<dbReference type="Proteomes" id="UP000197666">
    <property type="component" value="Unassembled WGS sequence"/>
</dbReference>
<evidence type="ECO:0000259" key="2">
    <source>
        <dbReference type="PROSITE" id="PS51387"/>
    </source>
</evidence>
<dbReference type="AlphaFoldDB" id="A0A505HUN5"/>
<dbReference type="SUPFAM" id="SSF53756">
    <property type="entry name" value="UDP-Glycosyltransferase/glycogen phosphorylase"/>
    <property type="match status" value="1"/>
</dbReference>
<dbReference type="InterPro" id="IPR036318">
    <property type="entry name" value="FAD-bd_PCMH-like_sf"/>
</dbReference>
<reference evidence="4" key="1">
    <citation type="submission" date="2018-10" db="EMBL/GenBank/DDBJ databases">
        <title>FDA dAtabase for Regulatory Grade micrObial Sequences (FDA-ARGOS): Supporting development and validation of Infectious Disease Dx tests.</title>
        <authorList>
            <person name="Kerrigan L."/>
            <person name="Tallon L."/>
            <person name="Sadzewicz L."/>
            <person name="Sengamalay N."/>
            <person name="Ott S."/>
            <person name="Godinez A."/>
            <person name="Nagaraj S."/>
            <person name="Vavikolanu K."/>
            <person name="Nadendla S."/>
            <person name="George J."/>
            <person name="Sichtig H."/>
        </authorList>
    </citation>
    <scope>NUCLEOTIDE SEQUENCE [LARGE SCALE GENOMIC DNA]</scope>
    <source>
        <strain evidence="4">FDAARGOS_311</strain>
    </source>
</reference>
<comment type="caution">
    <text evidence="3">The sequence shown here is derived from an EMBL/GenBank/DDBJ whole genome shotgun (WGS) entry which is preliminary data.</text>
</comment>
<protein>
    <submittedName>
        <fullName evidence="3">Myosin-cross-reactive antigen-like family protein</fullName>
    </submittedName>
</protein>
<organism evidence="3 4">
    <name type="scientific">Aspergillus niger</name>
    <dbReference type="NCBI Taxonomy" id="5061"/>
    <lineage>
        <taxon>Eukaryota</taxon>
        <taxon>Fungi</taxon>
        <taxon>Dikarya</taxon>
        <taxon>Ascomycota</taxon>
        <taxon>Pezizomycotina</taxon>
        <taxon>Eurotiomycetes</taxon>
        <taxon>Eurotiomycetidae</taxon>
        <taxon>Eurotiales</taxon>
        <taxon>Aspergillaceae</taxon>
        <taxon>Aspergillus</taxon>
        <taxon>Aspergillus subgen. Circumdati</taxon>
    </lineage>
</organism>
<dbReference type="VEuPathDB" id="FungiDB:ATCC64974_110500"/>
<dbReference type="InterPro" id="IPR016166">
    <property type="entry name" value="FAD-bd_PCMH"/>
</dbReference>
<dbReference type="Pfam" id="PF01565">
    <property type="entry name" value="FAD_binding_4"/>
    <property type="match status" value="1"/>
</dbReference>
<evidence type="ECO:0000313" key="3">
    <source>
        <dbReference type="EMBL" id="TPR01332.1"/>
    </source>
</evidence>
<dbReference type="Gene3D" id="3.30.465.10">
    <property type="match status" value="1"/>
</dbReference>
<dbReference type="VEuPathDB" id="FungiDB:ASPNIDRAFT2_1128406"/>
<dbReference type="Gene3D" id="3.40.462.20">
    <property type="match status" value="1"/>
</dbReference>
<dbReference type="InterPro" id="IPR052078">
    <property type="entry name" value="Trehalose_Metab_GTase"/>
</dbReference>
<comment type="similarity">
    <text evidence="1">Belongs to the oxygen-dependent FAD-linked oxidoreductase family.</text>
</comment>
<dbReference type="Pfam" id="PF08031">
    <property type="entry name" value="BBE"/>
    <property type="match status" value="1"/>
</dbReference>
<dbReference type="GO" id="GO:0071949">
    <property type="term" value="F:FAD binding"/>
    <property type="evidence" value="ECO:0007669"/>
    <property type="project" value="InterPro"/>
</dbReference>
<dbReference type="InterPro" id="IPR012951">
    <property type="entry name" value="BBE"/>
</dbReference>
<accession>A0A505HUN5</accession>
<dbReference type="PROSITE" id="PS51387">
    <property type="entry name" value="FAD_PCMH"/>
    <property type="match status" value="1"/>
</dbReference>
<dbReference type="InterPro" id="IPR016167">
    <property type="entry name" value="FAD-bd_PCMH_sub1"/>
</dbReference>
<dbReference type="PANTHER" id="PTHR47779">
    <property type="entry name" value="SYNTHASE (CCG-9), PUTATIVE (AFU_ORTHOLOGUE AFUA_3G12100)-RELATED"/>
    <property type="match status" value="1"/>
</dbReference>
<dbReference type="InterPro" id="IPR016169">
    <property type="entry name" value="FAD-bd_PCMH_sub2"/>
</dbReference>
<evidence type="ECO:0000256" key="1">
    <source>
        <dbReference type="ARBA" id="ARBA00005466"/>
    </source>
</evidence>
<feature type="domain" description="FAD-binding PCMH-type" evidence="2">
    <location>
        <begin position="42"/>
        <end position="196"/>
    </location>
</feature>
<dbReference type="VEuPathDB" id="FungiDB:An18g01640"/>
<proteinExistence type="inferred from homology"/>
<sequence length="1084" mass="120921">MPFLSFARALELRRQLEGTRAEVVCIGSDDYATSIRRWSDTCEKEAGAVVRVTSTSEVAEVVRFCRKNHIDFVVEAGGHSTTGASSSHGGVVISMARMCKVLTDPASETVCVQGGANWDMVNHSTAPYGLAVVGATASHSGHGLIADQLLSVKMVLADGSIVEASDEDNQDLFWAVRGAGQAFGVATEFVFRAHKVRDRFFGGLVYYDVDKLPMLVSFANEFDKRQDPKSGFFFGFAAPREIGHMVVLAVLFYDGSAYDGEAFFEPILNLNPLINRAAMKSYIEMNSIANVDPVPEGRKSIGGANIMPPLETSLLQNLYSQFKEAMNTYPRMEDSALVFELLPYMKAVQVPIKETACANRGPYYNVGLILCWHDSDLDAKMHALQRSIISKILEAQRDITDDHAVVYPNLAGHDVSAEKLFGANLPRLQKLKKKYDPHNVIYAGITELVCDNSSGRVAIAIRNLTDLVDFLVCTWHALRPNVSDYATDTIIAELKDYREKNTEKIISAALHQSLVYRCPSLCSRLWSELDIVPLVLEHKDRERRHDDQGELATFAGWNKKELDERADSMVRKCIRSFGIGHVLHNHINFDGSVDVDRGYHVHLANAKDYEKTVDPATWSMAQCFAQDLREREVKVAFFSMTCQGKPDVPTRHALSRFTKSLGVRIKWFVPKPRPGMIPLIRKMQDTLEGQGDPLSDITINDELLILDFAYANARRYWLCENGPLRPRAEGGVDVVIIDSAPLLTLAILSKQQDPERPVIFESSLQPQGVSLSGTSSPQSRAWDFIRTRLTHVDLVVSLLPKELAPRIMPEENVGYMSFSVDQLDGQNKPLTDWDVGFYGREFSSLCRTLQMSIIRYPEEQYILHLSQFRPGDGTLCLLHSYQKFCDAYTKEHPGRQVPKLLICHRGPFRTPESTVFYDAAMSQIDSSETLSTSVCIIPIGAVDQMWNALLTNARALVQLSTLHGVPEMLLAAIQKGTPVIAVREAELFPFVHESENAILVDKGDEEGIARCFSRIFSVDEVRQGEGDAGFRKLSDSNTTVGNAVCWLYLASKMSRGDKFEPRGADIYKLAREEAGYNECDWHAV</sequence>
<name>A0A505HUN5_ASPNG</name>
<dbReference type="PANTHER" id="PTHR47779:SF2">
    <property type="entry name" value="SHOCK TREHALOSE SYNTHASE, PUTATIVE (AFU_ORTHOLOGUE AFUA_5G14780)-RELATED"/>
    <property type="match status" value="1"/>
</dbReference>
<dbReference type="EMBL" id="NKJJ02000001">
    <property type="protein sequence ID" value="TPR01332.1"/>
    <property type="molecule type" value="Genomic_DNA"/>
</dbReference>
<dbReference type="InterPro" id="IPR006094">
    <property type="entry name" value="Oxid_FAD_bind_N"/>
</dbReference>
<dbReference type="VEuPathDB" id="FungiDB:M747DRAFT_229150"/>
<dbReference type="SUPFAM" id="SSF56176">
    <property type="entry name" value="FAD-binding/transporter-associated domain-like"/>
    <property type="match status" value="1"/>
</dbReference>
<dbReference type="GO" id="GO:0016491">
    <property type="term" value="F:oxidoreductase activity"/>
    <property type="evidence" value="ECO:0007669"/>
    <property type="project" value="InterPro"/>
</dbReference>
<gene>
    <name evidence="3" type="ORF">CAN33_0038775</name>
</gene>